<feature type="chain" id="PRO_5043506233" description="Carboxylesterase type B domain-containing protein" evidence="2">
    <location>
        <begin position="18"/>
        <end position="130"/>
    </location>
</feature>
<evidence type="ECO:0000313" key="4">
    <source>
        <dbReference type="EMBL" id="CAL4206695.1"/>
    </source>
</evidence>
<feature type="signal peptide" evidence="2">
    <location>
        <begin position="1"/>
        <end position="17"/>
    </location>
</feature>
<name>A0AAV2SIJ7_MEGNR</name>
<dbReference type="EMBL" id="CAXKWB010082162">
    <property type="protein sequence ID" value="CAL4206695.1"/>
    <property type="molecule type" value="Genomic_DNA"/>
</dbReference>
<keyword evidence="5" id="KW-1185">Reference proteome</keyword>
<accession>A0AAV2SIJ7</accession>
<reference evidence="4 5" key="1">
    <citation type="submission" date="2024-05" db="EMBL/GenBank/DDBJ databases">
        <authorList>
            <person name="Wallberg A."/>
        </authorList>
    </citation>
    <scope>NUCLEOTIDE SEQUENCE [LARGE SCALE GENOMIC DNA]</scope>
</reference>
<feature type="non-terminal residue" evidence="4">
    <location>
        <position position="130"/>
    </location>
</feature>
<comment type="caution">
    <text evidence="4">The sequence shown here is derived from an EMBL/GenBank/DDBJ whole genome shotgun (WGS) entry which is preliminary data.</text>
</comment>
<dbReference type="PANTHER" id="PTHR11559">
    <property type="entry name" value="CARBOXYLESTERASE"/>
    <property type="match status" value="1"/>
</dbReference>
<dbReference type="InterPro" id="IPR029058">
    <property type="entry name" value="AB_hydrolase_fold"/>
</dbReference>
<dbReference type="InterPro" id="IPR002018">
    <property type="entry name" value="CarbesteraseB"/>
</dbReference>
<feature type="domain" description="Carboxylesterase type B" evidence="3">
    <location>
        <begin position="45"/>
        <end position="130"/>
    </location>
</feature>
<dbReference type="InterPro" id="IPR050309">
    <property type="entry name" value="Type-B_Carboxylest/Lipase"/>
</dbReference>
<evidence type="ECO:0000259" key="3">
    <source>
        <dbReference type="Pfam" id="PF00135"/>
    </source>
</evidence>
<evidence type="ECO:0000256" key="1">
    <source>
        <dbReference type="ARBA" id="ARBA00023180"/>
    </source>
</evidence>
<protein>
    <recommendedName>
        <fullName evidence="3">Carboxylesterase type B domain-containing protein</fullName>
    </recommendedName>
</protein>
<dbReference type="SUPFAM" id="SSF53474">
    <property type="entry name" value="alpha/beta-Hydrolases"/>
    <property type="match status" value="1"/>
</dbReference>
<dbReference type="Pfam" id="PF00135">
    <property type="entry name" value="COesterase"/>
    <property type="match status" value="1"/>
</dbReference>
<keyword evidence="2" id="KW-0732">Signal</keyword>
<proteinExistence type="predicted"/>
<evidence type="ECO:0000256" key="2">
    <source>
        <dbReference type="SAM" id="SignalP"/>
    </source>
</evidence>
<organism evidence="4 5">
    <name type="scientific">Meganyctiphanes norvegica</name>
    <name type="common">Northern krill</name>
    <name type="synonym">Thysanopoda norvegica</name>
    <dbReference type="NCBI Taxonomy" id="48144"/>
    <lineage>
        <taxon>Eukaryota</taxon>
        <taxon>Metazoa</taxon>
        <taxon>Ecdysozoa</taxon>
        <taxon>Arthropoda</taxon>
        <taxon>Crustacea</taxon>
        <taxon>Multicrustacea</taxon>
        <taxon>Malacostraca</taxon>
        <taxon>Eumalacostraca</taxon>
        <taxon>Eucarida</taxon>
        <taxon>Euphausiacea</taxon>
        <taxon>Euphausiidae</taxon>
        <taxon>Meganyctiphanes</taxon>
    </lineage>
</organism>
<dbReference type="Proteomes" id="UP001497623">
    <property type="component" value="Unassembled WGS sequence"/>
</dbReference>
<keyword evidence="1" id="KW-0325">Glycoprotein</keyword>
<dbReference type="Gene3D" id="3.40.50.1820">
    <property type="entry name" value="alpha/beta hydrolase"/>
    <property type="match status" value="1"/>
</dbReference>
<gene>
    <name evidence="4" type="ORF">MNOR_LOCUS38030</name>
</gene>
<evidence type="ECO:0000313" key="5">
    <source>
        <dbReference type="Proteomes" id="UP001497623"/>
    </source>
</evidence>
<sequence length="130" mass="14301">MAVRIILLAALAWGISGGILNGNESQDFKIGTENKSLEPGWLNDRPTVDIPQGRVVGTVETAIDGSNFEYFAYRGIPYAKPPLHELRFMPPVPADAWEGDLDASEDPHKCIQLFVEGREDCLYLDVATPT</sequence>
<dbReference type="AlphaFoldDB" id="A0AAV2SIJ7"/>